<feature type="signal peptide" evidence="4">
    <location>
        <begin position="1"/>
        <end position="26"/>
    </location>
</feature>
<keyword evidence="6" id="KW-1185">Reference proteome</keyword>
<evidence type="ECO:0000256" key="3">
    <source>
        <dbReference type="SAM" id="MobiDB-lite"/>
    </source>
</evidence>
<feature type="chain" id="PRO_5004580497" description="Cuticle protein 6" evidence="4">
    <location>
        <begin position="27"/>
        <end position="309"/>
    </location>
</feature>
<dbReference type="EnsemblMetazoa" id="SMAR015721-RA">
    <property type="protein sequence ID" value="SMAR015721-PA"/>
    <property type="gene ID" value="SMAR015721"/>
</dbReference>
<dbReference type="PANTHER" id="PTHR10380:SF173">
    <property type="entry name" value="CUTICULAR PROTEIN 47EF, ISOFORM C-RELATED"/>
    <property type="match status" value="1"/>
</dbReference>
<proteinExistence type="predicted"/>
<dbReference type="Pfam" id="PF00379">
    <property type="entry name" value="Chitin_bind_4"/>
    <property type="match status" value="1"/>
</dbReference>
<feature type="compositionally biased region" description="Pro residues" evidence="3">
    <location>
        <begin position="131"/>
        <end position="147"/>
    </location>
</feature>
<dbReference type="GO" id="GO:0062129">
    <property type="term" value="C:chitin-based extracellular matrix"/>
    <property type="evidence" value="ECO:0007669"/>
    <property type="project" value="TreeGrafter"/>
</dbReference>
<sequence length="309" mass="31807">MAFLASTVYTLNVAIFICSLILTTYAAPSPGNIAAGLQEDASPLSSQFHAQDVLGQYSYGYASVDGSHKTESRAADGTITGSYGYVGADGKVININYIANELGFQAISDDGSIVPNAISDPSDYEEEPEPEPIPLPQPAPAPVALPPLPPPAPAPIAVAPPPPPPPPPRTISFVAPSQVHTAAIVAHVPAPPPTPVAAPAPAPVKQIFHHAPSPIRAQAPAVPTPIFGYATYEYAVPAPPPAPAAAPVQLAPQFQHAAVAPPIPVAKRVKTKAVHSTGFAPSPVFYATPSLGVNGLQYSRVIGGYKIHV</sequence>
<accession>T1JPE4</accession>
<dbReference type="InterPro" id="IPR050468">
    <property type="entry name" value="Cuticle_Struct_Prot"/>
</dbReference>
<evidence type="ECO:0000256" key="1">
    <source>
        <dbReference type="ARBA" id="ARBA00022460"/>
    </source>
</evidence>
<dbReference type="PROSITE" id="PS00233">
    <property type="entry name" value="CHIT_BIND_RR_1"/>
    <property type="match status" value="1"/>
</dbReference>
<feature type="region of interest" description="Disordered" evidence="3">
    <location>
        <begin position="114"/>
        <end position="147"/>
    </location>
</feature>
<evidence type="ECO:0000256" key="2">
    <source>
        <dbReference type="PROSITE-ProRule" id="PRU00497"/>
    </source>
</evidence>
<evidence type="ECO:0000256" key="4">
    <source>
        <dbReference type="SAM" id="SignalP"/>
    </source>
</evidence>
<dbReference type="OMA" id="NVAIFIC"/>
<dbReference type="HOGENOM" id="CLU_901141_0_0_1"/>
<dbReference type="PROSITE" id="PS51155">
    <property type="entry name" value="CHIT_BIND_RR_2"/>
    <property type="match status" value="1"/>
</dbReference>
<evidence type="ECO:0000313" key="6">
    <source>
        <dbReference type="Proteomes" id="UP000014500"/>
    </source>
</evidence>
<dbReference type="STRING" id="126957.T1JPE4"/>
<dbReference type="EMBL" id="JH431715">
    <property type="status" value="NOT_ANNOTATED_CDS"/>
    <property type="molecule type" value="Genomic_DNA"/>
</dbReference>
<dbReference type="AlphaFoldDB" id="T1JPE4"/>
<dbReference type="PRINTS" id="PR00947">
    <property type="entry name" value="CUTICLE"/>
</dbReference>
<keyword evidence="1 2" id="KW-0193">Cuticle</keyword>
<evidence type="ECO:0000313" key="5">
    <source>
        <dbReference type="EnsemblMetazoa" id="SMAR015721-PA"/>
    </source>
</evidence>
<keyword evidence="4" id="KW-0732">Signal</keyword>
<dbReference type="PANTHER" id="PTHR10380">
    <property type="entry name" value="CUTICLE PROTEIN"/>
    <property type="match status" value="1"/>
</dbReference>
<dbReference type="InterPro" id="IPR000618">
    <property type="entry name" value="Insect_cuticle"/>
</dbReference>
<protein>
    <recommendedName>
        <fullName evidence="7">Cuticle protein 6</fullName>
    </recommendedName>
</protein>
<name>T1JPE4_STRMM</name>
<dbReference type="InterPro" id="IPR031311">
    <property type="entry name" value="CHIT_BIND_RR_consensus"/>
</dbReference>
<reference evidence="6" key="1">
    <citation type="submission" date="2011-05" db="EMBL/GenBank/DDBJ databases">
        <authorList>
            <person name="Richards S.R."/>
            <person name="Qu J."/>
            <person name="Jiang H."/>
            <person name="Jhangiani S.N."/>
            <person name="Agravi P."/>
            <person name="Goodspeed R."/>
            <person name="Gross S."/>
            <person name="Mandapat C."/>
            <person name="Jackson L."/>
            <person name="Mathew T."/>
            <person name="Pu L."/>
            <person name="Thornton R."/>
            <person name="Saada N."/>
            <person name="Wilczek-Boney K.B."/>
            <person name="Lee S."/>
            <person name="Kovar C."/>
            <person name="Wu Y."/>
            <person name="Scherer S.E."/>
            <person name="Worley K.C."/>
            <person name="Muzny D.M."/>
            <person name="Gibbs R."/>
        </authorList>
    </citation>
    <scope>NUCLEOTIDE SEQUENCE</scope>
    <source>
        <strain evidence="6">Brora</strain>
    </source>
</reference>
<dbReference type="GO" id="GO:0008010">
    <property type="term" value="F:structural constituent of chitin-based larval cuticle"/>
    <property type="evidence" value="ECO:0007669"/>
    <property type="project" value="TreeGrafter"/>
</dbReference>
<reference evidence="5" key="2">
    <citation type="submission" date="2015-02" db="UniProtKB">
        <authorList>
            <consortium name="EnsemblMetazoa"/>
        </authorList>
    </citation>
    <scope>IDENTIFICATION</scope>
</reference>
<dbReference type="Proteomes" id="UP000014500">
    <property type="component" value="Unassembled WGS sequence"/>
</dbReference>
<evidence type="ECO:0008006" key="7">
    <source>
        <dbReference type="Google" id="ProtNLM"/>
    </source>
</evidence>
<organism evidence="5 6">
    <name type="scientific">Strigamia maritima</name>
    <name type="common">European centipede</name>
    <name type="synonym">Geophilus maritimus</name>
    <dbReference type="NCBI Taxonomy" id="126957"/>
    <lineage>
        <taxon>Eukaryota</taxon>
        <taxon>Metazoa</taxon>
        <taxon>Ecdysozoa</taxon>
        <taxon>Arthropoda</taxon>
        <taxon>Myriapoda</taxon>
        <taxon>Chilopoda</taxon>
        <taxon>Pleurostigmophora</taxon>
        <taxon>Geophilomorpha</taxon>
        <taxon>Linotaeniidae</taxon>
        <taxon>Strigamia</taxon>
    </lineage>
</organism>